<geneLocation type="plasmid" evidence="1 2">
    <name>pSYSX</name>
</geneLocation>
<sequence length="184" mass="21225">MKNIIISNLVDKFKQVESLSQDLQESEIFEHFSNYCIVSNEYQEEFNILNIRVAGGNDLGIDGIAIIVNGSLINDVEELEDLITRNKLIEATLIFIQAKSGENFEGSEFSNFVFGIKNFFDFQSKLNINDELKHKQSLIKKIYDDPLLFKRGSPQLKYYYVYTGIWSDAEVLNDSYKEKKSPLK</sequence>
<dbReference type="KEGG" id="syn:slr6104"/>
<organism evidence="1 2">
    <name type="scientific">Synechocystis sp. (strain ATCC 27184 / PCC 6803 / Kazusa)</name>
    <dbReference type="NCBI Taxonomy" id="1111708"/>
    <lineage>
        <taxon>Bacteria</taxon>
        <taxon>Bacillati</taxon>
        <taxon>Cyanobacteriota</taxon>
        <taxon>Cyanophyceae</taxon>
        <taxon>Synechococcales</taxon>
        <taxon>Merismopediaceae</taxon>
        <taxon>Synechocystis</taxon>
    </lineage>
</organism>
<dbReference type="Proteomes" id="UP000001425">
    <property type="component" value="Plasmid pSYSX"/>
</dbReference>
<keyword evidence="1" id="KW-0614">Plasmid</keyword>
<keyword evidence="2" id="KW-1185">Reference proteome</keyword>
<dbReference type="InParanoid" id="Q6YRQ0"/>
<evidence type="ECO:0000313" key="2">
    <source>
        <dbReference type="Proteomes" id="UP000001425"/>
    </source>
</evidence>
<dbReference type="EMBL" id="AP006585">
    <property type="protein sequence ID" value="BAD02161.1"/>
    <property type="molecule type" value="Genomic_DNA"/>
</dbReference>
<proteinExistence type="predicted"/>
<gene>
    <name evidence="1" type="ordered locus">slr6104</name>
</gene>
<name>Q6YRQ0_SYNY3</name>
<protein>
    <submittedName>
        <fullName evidence="1">Slr6104 protein</fullName>
    </submittedName>
</protein>
<dbReference type="AlphaFoldDB" id="Q6YRQ0"/>
<dbReference type="EnsemblBacteria" id="BAD02161">
    <property type="protein sequence ID" value="BAD02161"/>
    <property type="gene ID" value="BAD02161"/>
</dbReference>
<accession>Q6YRQ0</accession>
<reference evidence="1 2" key="1">
    <citation type="journal article" date="2003" name="DNA Res.">
        <title>Structural analysis of four large plasmids harboring in a unicellular cyanobacterium, Synechocystis sp. PCC 6803.</title>
        <authorList>
            <person name="Kaneko T."/>
            <person name="Nakamura Y."/>
            <person name="Sasamoto S."/>
            <person name="Watanabe A."/>
            <person name="Kohara M."/>
            <person name="Matsumoto M."/>
            <person name="Shimpo S."/>
            <person name="Yamada M."/>
            <person name="Tabata S."/>
        </authorList>
    </citation>
    <scope>NUCLEOTIDE SEQUENCE [LARGE SCALE GENOMIC DNA]</scope>
    <source>
        <strain evidence="2">ATCC 27184 / PCC 6803 / Kazusa</strain>
    </source>
</reference>
<evidence type="ECO:0000313" key="1">
    <source>
        <dbReference type="EMBL" id="BAD02161.1"/>
    </source>
</evidence>